<protein>
    <submittedName>
        <fullName evidence="1">Uncharacterized protein</fullName>
    </submittedName>
</protein>
<organism evidence="1 2">
    <name type="scientific">Thelephora ganbajun</name>
    <name type="common">Ganba fungus</name>
    <dbReference type="NCBI Taxonomy" id="370292"/>
    <lineage>
        <taxon>Eukaryota</taxon>
        <taxon>Fungi</taxon>
        <taxon>Dikarya</taxon>
        <taxon>Basidiomycota</taxon>
        <taxon>Agaricomycotina</taxon>
        <taxon>Agaricomycetes</taxon>
        <taxon>Thelephorales</taxon>
        <taxon>Thelephoraceae</taxon>
        <taxon>Thelephora</taxon>
    </lineage>
</organism>
<proteinExistence type="predicted"/>
<sequence length="325" mass="35247">MLAFIPLLVAYATFWSSVLIFRVPIPTPSPALLTLSSTPSPLLSLVSVVEEINTVINSLPAVLDLVHSATSDTRSVWYLDASPISPIPPPLNLLTCVPLDWPPLSDFCHLGTGTCDRVTSTDLAVWDGLFEPIDPPSKLASAVDDDPTEDVWYFATLVASGLGFWLMCRLIAAVILKWSNSTSTKGHLAENEPFETVSCQQFGSANSLTEPKETISKSPMEGTEESDERTPSGPAKGFTGSASFVPAAGLLQTCPHRFVDVHPCTTPLPSPLSPSHSFNWVIHESPVSPPSLTDVHRYHPIPLWSPKPSDIVSFYDVTAEMENRN</sequence>
<name>A0ACB6Z1Y2_THEGA</name>
<dbReference type="Proteomes" id="UP000886501">
    <property type="component" value="Unassembled WGS sequence"/>
</dbReference>
<feature type="non-terminal residue" evidence="1">
    <location>
        <position position="325"/>
    </location>
</feature>
<evidence type="ECO:0000313" key="2">
    <source>
        <dbReference type="Proteomes" id="UP000886501"/>
    </source>
</evidence>
<comment type="caution">
    <text evidence="1">The sequence shown here is derived from an EMBL/GenBank/DDBJ whole genome shotgun (WGS) entry which is preliminary data.</text>
</comment>
<dbReference type="EMBL" id="MU118213">
    <property type="protein sequence ID" value="KAF9643514.1"/>
    <property type="molecule type" value="Genomic_DNA"/>
</dbReference>
<evidence type="ECO:0000313" key="1">
    <source>
        <dbReference type="EMBL" id="KAF9643514.1"/>
    </source>
</evidence>
<keyword evidence="2" id="KW-1185">Reference proteome</keyword>
<reference evidence="1" key="2">
    <citation type="journal article" date="2020" name="Nat. Commun.">
        <title>Large-scale genome sequencing of mycorrhizal fungi provides insights into the early evolution of symbiotic traits.</title>
        <authorList>
            <person name="Miyauchi S."/>
            <person name="Kiss E."/>
            <person name="Kuo A."/>
            <person name="Drula E."/>
            <person name="Kohler A."/>
            <person name="Sanchez-Garcia M."/>
            <person name="Morin E."/>
            <person name="Andreopoulos B."/>
            <person name="Barry K.W."/>
            <person name="Bonito G."/>
            <person name="Buee M."/>
            <person name="Carver A."/>
            <person name="Chen C."/>
            <person name="Cichocki N."/>
            <person name="Clum A."/>
            <person name="Culley D."/>
            <person name="Crous P.W."/>
            <person name="Fauchery L."/>
            <person name="Girlanda M."/>
            <person name="Hayes R.D."/>
            <person name="Keri Z."/>
            <person name="LaButti K."/>
            <person name="Lipzen A."/>
            <person name="Lombard V."/>
            <person name="Magnuson J."/>
            <person name="Maillard F."/>
            <person name="Murat C."/>
            <person name="Nolan M."/>
            <person name="Ohm R.A."/>
            <person name="Pangilinan J."/>
            <person name="Pereira M.F."/>
            <person name="Perotto S."/>
            <person name="Peter M."/>
            <person name="Pfister S."/>
            <person name="Riley R."/>
            <person name="Sitrit Y."/>
            <person name="Stielow J.B."/>
            <person name="Szollosi G."/>
            <person name="Zifcakova L."/>
            <person name="Stursova M."/>
            <person name="Spatafora J.W."/>
            <person name="Tedersoo L."/>
            <person name="Vaario L.M."/>
            <person name="Yamada A."/>
            <person name="Yan M."/>
            <person name="Wang P."/>
            <person name="Xu J."/>
            <person name="Bruns T."/>
            <person name="Baldrian P."/>
            <person name="Vilgalys R."/>
            <person name="Dunand C."/>
            <person name="Henrissat B."/>
            <person name="Grigoriev I.V."/>
            <person name="Hibbett D."/>
            <person name="Nagy L.G."/>
            <person name="Martin F.M."/>
        </authorList>
    </citation>
    <scope>NUCLEOTIDE SEQUENCE</scope>
    <source>
        <strain evidence="1">P2</strain>
    </source>
</reference>
<accession>A0ACB6Z1Y2</accession>
<reference evidence="1" key="1">
    <citation type="submission" date="2019-10" db="EMBL/GenBank/DDBJ databases">
        <authorList>
            <consortium name="DOE Joint Genome Institute"/>
            <person name="Kuo A."/>
            <person name="Miyauchi S."/>
            <person name="Kiss E."/>
            <person name="Drula E."/>
            <person name="Kohler A."/>
            <person name="Sanchez-Garcia M."/>
            <person name="Andreopoulos B."/>
            <person name="Barry K.W."/>
            <person name="Bonito G."/>
            <person name="Buee M."/>
            <person name="Carver A."/>
            <person name="Chen C."/>
            <person name="Cichocki N."/>
            <person name="Clum A."/>
            <person name="Culley D."/>
            <person name="Crous P.W."/>
            <person name="Fauchery L."/>
            <person name="Girlanda M."/>
            <person name="Hayes R."/>
            <person name="Keri Z."/>
            <person name="Labutti K."/>
            <person name="Lipzen A."/>
            <person name="Lombard V."/>
            <person name="Magnuson J."/>
            <person name="Maillard F."/>
            <person name="Morin E."/>
            <person name="Murat C."/>
            <person name="Nolan M."/>
            <person name="Ohm R."/>
            <person name="Pangilinan J."/>
            <person name="Pereira M."/>
            <person name="Perotto S."/>
            <person name="Peter M."/>
            <person name="Riley R."/>
            <person name="Sitrit Y."/>
            <person name="Stielow B."/>
            <person name="Szollosi G."/>
            <person name="Zifcakova L."/>
            <person name="Stursova M."/>
            <person name="Spatafora J.W."/>
            <person name="Tedersoo L."/>
            <person name="Vaario L.-M."/>
            <person name="Yamada A."/>
            <person name="Yan M."/>
            <person name="Wang P."/>
            <person name="Xu J."/>
            <person name="Bruns T."/>
            <person name="Baldrian P."/>
            <person name="Vilgalys R."/>
            <person name="Henrissat B."/>
            <person name="Grigoriev I.V."/>
            <person name="Hibbett D."/>
            <person name="Nagy L.G."/>
            <person name="Martin F.M."/>
        </authorList>
    </citation>
    <scope>NUCLEOTIDE SEQUENCE</scope>
    <source>
        <strain evidence="1">P2</strain>
    </source>
</reference>
<gene>
    <name evidence="1" type="ORF">BDM02DRAFT_3123337</name>
</gene>